<dbReference type="SMART" id="SM00186">
    <property type="entry name" value="FBG"/>
    <property type="match status" value="1"/>
</dbReference>
<keyword evidence="2" id="KW-0964">Secreted</keyword>
<sequence length="556" mass="63215">MRPKKGAVASPTAWKMNHSTNCDLSRCSRLGCGGLRRNILKNKGSLKSSDRPSLANSGIFIRGLVLSDTEEEGEHAADAEHHTKARYSRSPDKQSTGKCAYTFIVPQQKLSGAICVNSKNLDVSSVNKTELQDLKEELRKQQLQIEQLKQMVDVDGTVVNEVKFLRKESRNMNSRITQLYTQLLHEIIQKKDHTLETSQLENMVLNTTTEVLRIATKYQDLQDKYSLLVSLINNQSVIIAQLEKQCQQKTSDQRTEQPPPLVNVVPSSLTTSNGSKSRNHFVSINEIQQDQTSVAVAEPSQDRKQLVRKVLPPTMLPMTTETPATLPVVMSALPTKNSAGPWKDCAEALEGGQATSGIFILKPLNVNQMMQVWCDQQYDKGGWTVVQRRQDGSVNFFTTWQNYKQGFGNMDGEYWLGLENLYWLTNQESYKLLILMEDWQGRQVFAEYDHFLVEPESDFYRLRLGNYRGNAGDSLSWHNNKQFSTLDKDRDAYTGNCAHYQKGGWWYNMCAHSNLNGVWYKGGHYRSRYQDGVYWAEFRGGAYSLKKVAMMIKASK</sequence>
<dbReference type="EMBL" id="JANPWB010000007">
    <property type="protein sequence ID" value="KAJ1172611.1"/>
    <property type="molecule type" value="Genomic_DNA"/>
</dbReference>
<evidence type="ECO:0000256" key="5">
    <source>
        <dbReference type="ARBA" id="ARBA00023157"/>
    </source>
</evidence>
<evidence type="ECO:0000256" key="8">
    <source>
        <dbReference type="SAM" id="MobiDB-lite"/>
    </source>
</evidence>
<dbReference type="SUPFAM" id="SSF56496">
    <property type="entry name" value="Fibrinogen C-terminal domain-like"/>
    <property type="match status" value="1"/>
</dbReference>
<protein>
    <recommendedName>
        <fullName evidence="9">Fibrinogen C-terminal domain-containing protein</fullName>
    </recommendedName>
</protein>
<dbReference type="NCBIfam" id="NF040941">
    <property type="entry name" value="GGGWT_bact"/>
    <property type="match status" value="1"/>
</dbReference>
<dbReference type="PANTHER" id="PTHR47221:SF6">
    <property type="entry name" value="FIBRINOGEN ALPHA CHAIN"/>
    <property type="match status" value="1"/>
</dbReference>
<dbReference type="GO" id="GO:0005576">
    <property type="term" value="C:extracellular region"/>
    <property type="evidence" value="ECO:0007669"/>
    <property type="project" value="UniProtKB-SubCell"/>
</dbReference>
<dbReference type="InterPro" id="IPR002181">
    <property type="entry name" value="Fibrinogen_a/b/g_C_dom"/>
</dbReference>
<feature type="coiled-coil region" evidence="7">
    <location>
        <begin position="121"/>
        <end position="151"/>
    </location>
</feature>
<dbReference type="PROSITE" id="PS51406">
    <property type="entry name" value="FIBRINOGEN_C_2"/>
    <property type="match status" value="1"/>
</dbReference>
<dbReference type="PROSITE" id="PS00514">
    <property type="entry name" value="FIBRINOGEN_C_1"/>
    <property type="match status" value="1"/>
</dbReference>
<feature type="domain" description="Fibrinogen C-terminal" evidence="9">
    <location>
        <begin position="336"/>
        <end position="556"/>
    </location>
</feature>
<evidence type="ECO:0000256" key="7">
    <source>
        <dbReference type="SAM" id="Coils"/>
    </source>
</evidence>
<dbReference type="Pfam" id="PF00147">
    <property type="entry name" value="Fibrinogen_C"/>
    <property type="match status" value="1"/>
</dbReference>
<keyword evidence="4 7" id="KW-0175">Coiled coil</keyword>
<feature type="region of interest" description="Disordered" evidence="8">
    <location>
        <begin position="71"/>
        <end position="96"/>
    </location>
</feature>
<keyword evidence="6" id="KW-0325">Glycoprotein</keyword>
<dbReference type="AlphaFoldDB" id="A0AAV7T8K0"/>
<evidence type="ECO:0000259" key="9">
    <source>
        <dbReference type="PROSITE" id="PS51406"/>
    </source>
</evidence>
<evidence type="ECO:0000256" key="1">
    <source>
        <dbReference type="ARBA" id="ARBA00004613"/>
    </source>
</evidence>
<name>A0AAV7T8K0_PLEWA</name>
<dbReference type="InterPro" id="IPR020837">
    <property type="entry name" value="Fibrinogen_CS"/>
</dbReference>
<dbReference type="GO" id="GO:0007596">
    <property type="term" value="P:blood coagulation"/>
    <property type="evidence" value="ECO:0007669"/>
    <property type="project" value="InterPro"/>
</dbReference>
<comment type="caution">
    <text evidence="10">The sequence shown here is derived from an EMBL/GenBank/DDBJ whole genome shotgun (WGS) entry which is preliminary data.</text>
</comment>
<evidence type="ECO:0000313" key="10">
    <source>
        <dbReference type="EMBL" id="KAJ1172611.1"/>
    </source>
</evidence>
<evidence type="ECO:0000313" key="11">
    <source>
        <dbReference type="Proteomes" id="UP001066276"/>
    </source>
</evidence>
<dbReference type="InterPro" id="IPR014716">
    <property type="entry name" value="Fibrinogen_a/b/g_C_1"/>
</dbReference>
<organism evidence="10 11">
    <name type="scientific">Pleurodeles waltl</name>
    <name type="common">Iberian ribbed newt</name>
    <dbReference type="NCBI Taxonomy" id="8319"/>
    <lineage>
        <taxon>Eukaryota</taxon>
        <taxon>Metazoa</taxon>
        <taxon>Chordata</taxon>
        <taxon>Craniata</taxon>
        <taxon>Vertebrata</taxon>
        <taxon>Euteleostomi</taxon>
        <taxon>Amphibia</taxon>
        <taxon>Batrachia</taxon>
        <taxon>Caudata</taxon>
        <taxon>Salamandroidea</taxon>
        <taxon>Salamandridae</taxon>
        <taxon>Pleurodelinae</taxon>
        <taxon>Pleurodeles</taxon>
    </lineage>
</organism>
<evidence type="ECO:0000256" key="4">
    <source>
        <dbReference type="ARBA" id="ARBA00023054"/>
    </source>
</evidence>
<keyword evidence="11" id="KW-1185">Reference proteome</keyword>
<gene>
    <name evidence="10" type="ORF">NDU88_004455</name>
</gene>
<accession>A0AAV7T8K0</accession>
<dbReference type="CDD" id="cd00087">
    <property type="entry name" value="FReD"/>
    <property type="match status" value="1"/>
</dbReference>
<dbReference type="Gene3D" id="3.90.215.10">
    <property type="entry name" value="Gamma Fibrinogen, chain A, domain 1"/>
    <property type="match status" value="1"/>
</dbReference>
<feature type="region of interest" description="Disordered" evidence="8">
    <location>
        <begin position="249"/>
        <end position="277"/>
    </location>
</feature>
<dbReference type="InterPro" id="IPR036056">
    <property type="entry name" value="Fibrinogen-like_C"/>
</dbReference>
<keyword evidence="3" id="KW-0732">Signal</keyword>
<evidence type="ECO:0000256" key="3">
    <source>
        <dbReference type="ARBA" id="ARBA00022729"/>
    </source>
</evidence>
<comment type="subcellular location">
    <subcellularLocation>
        <location evidence="1">Secreted</location>
    </subcellularLocation>
</comment>
<evidence type="ECO:0000256" key="6">
    <source>
        <dbReference type="ARBA" id="ARBA00023180"/>
    </source>
</evidence>
<keyword evidence="5" id="KW-1015">Disulfide bond</keyword>
<reference evidence="10" key="1">
    <citation type="journal article" date="2022" name="bioRxiv">
        <title>Sequencing and chromosome-scale assembly of the giantPleurodeles waltlgenome.</title>
        <authorList>
            <person name="Brown T."/>
            <person name="Elewa A."/>
            <person name="Iarovenko S."/>
            <person name="Subramanian E."/>
            <person name="Araus A.J."/>
            <person name="Petzold A."/>
            <person name="Susuki M."/>
            <person name="Suzuki K.-i.T."/>
            <person name="Hayashi T."/>
            <person name="Toyoda A."/>
            <person name="Oliveira C."/>
            <person name="Osipova E."/>
            <person name="Leigh N.D."/>
            <person name="Simon A."/>
            <person name="Yun M.H."/>
        </authorList>
    </citation>
    <scope>NUCLEOTIDE SEQUENCE</scope>
    <source>
        <strain evidence="10">20211129_DDA</strain>
        <tissue evidence="10">Liver</tissue>
    </source>
</reference>
<dbReference type="InterPro" id="IPR037579">
    <property type="entry name" value="FIB_ANG-like"/>
</dbReference>
<dbReference type="FunFam" id="3.90.215.10:FF:000001">
    <property type="entry name" value="Tenascin isoform 1"/>
    <property type="match status" value="1"/>
</dbReference>
<proteinExistence type="predicted"/>
<evidence type="ECO:0000256" key="2">
    <source>
        <dbReference type="ARBA" id="ARBA00022525"/>
    </source>
</evidence>
<dbReference type="Proteomes" id="UP001066276">
    <property type="component" value="Chromosome 4_1"/>
</dbReference>
<dbReference type="PANTHER" id="PTHR47221">
    <property type="entry name" value="FIBRINOGEN ALPHA CHAIN"/>
    <property type="match status" value="1"/>
</dbReference>